<dbReference type="Proteomes" id="UP000736787">
    <property type="component" value="Unassembled WGS sequence"/>
</dbReference>
<comment type="caution">
    <text evidence="1">The sequence shown here is derived from an EMBL/GenBank/DDBJ whole genome shotgun (WGS) entry which is preliminary data.</text>
</comment>
<evidence type="ECO:0000313" key="1">
    <source>
        <dbReference type="EMBL" id="KAG2878402.1"/>
    </source>
</evidence>
<evidence type="ECO:0000313" key="2">
    <source>
        <dbReference type="Proteomes" id="UP000736787"/>
    </source>
</evidence>
<dbReference type="AlphaFoldDB" id="A0A8T1JED2"/>
<gene>
    <name evidence="1" type="ORF">PC117_g26930</name>
</gene>
<dbReference type="EMBL" id="RCMK01002800">
    <property type="protein sequence ID" value="KAG2878402.1"/>
    <property type="molecule type" value="Genomic_DNA"/>
</dbReference>
<reference evidence="1" key="1">
    <citation type="submission" date="2018-10" db="EMBL/GenBank/DDBJ databases">
        <title>Effector identification in a new, highly contiguous assembly of the strawberry crown rot pathogen Phytophthora cactorum.</title>
        <authorList>
            <person name="Armitage A.D."/>
            <person name="Nellist C.F."/>
            <person name="Bates H."/>
            <person name="Vickerstaff R.J."/>
            <person name="Harrison R.J."/>
        </authorList>
    </citation>
    <scope>NUCLEOTIDE SEQUENCE</scope>
    <source>
        <strain evidence="1">4040</strain>
    </source>
</reference>
<proteinExistence type="predicted"/>
<sequence>MRRARSHWDDIKLARLARALSLCLVLEYVPAAKRTWLRASVELVQLGARDAASKVPPGLQ</sequence>
<accession>A0A8T1JED2</accession>
<protein>
    <submittedName>
        <fullName evidence="1">Uncharacterized protein</fullName>
    </submittedName>
</protein>
<name>A0A8T1JED2_9STRA</name>
<organism evidence="1 2">
    <name type="scientific">Phytophthora cactorum</name>
    <dbReference type="NCBI Taxonomy" id="29920"/>
    <lineage>
        <taxon>Eukaryota</taxon>
        <taxon>Sar</taxon>
        <taxon>Stramenopiles</taxon>
        <taxon>Oomycota</taxon>
        <taxon>Peronosporomycetes</taxon>
        <taxon>Peronosporales</taxon>
        <taxon>Peronosporaceae</taxon>
        <taxon>Phytophthora</taxon>
    </lineage>
</organism>